<keyword evidence="4" id="KW-1185">Reference proteome</keyword>
<dbReference type="EMBL" id="JAEANY010000001">
    <property type="protein sequence ID" value="MBH5321950.1"/>
    <property type="molecule type" value="Genomic_DNA"/>
</dbReference>
<evidence type="ECO:0000313" key="3">
    <source>
        <dbReference type="EMBL" id="MBH5321950.1"/>
    </source>
</evidence>
<evidence type="ECO:0000259" key="2">
    <source>
        <dbReference type="Pfam" id="PF01345"/>
    </source>
</evidence>
<feature type="chain" id="PRO_5046777694" evidence="1">
    <location>
        <begin position="41"/>
        <end position="392"/>
    </location>
</feature>
<sequence length="392" mass="40191">MAFAKVGDDRQQTGVFATARYLAVLLCVLALSFLAVPASAQVIETNNILTKHRAQNLTNGGGANEDTINFTFDPGPGNERAVVVIVYHEYFLNTVVELNEIALNGRTGRIIGRATNSVTTLSKANKMTVAVFQESDLPATGSVTIQLRYGSNGFSSSNANGMGAAVSFTSFRNVDQGGIPTSASFNTGCIGSGTPPGGTAGGNLQLPTVTAPSGSSVIAGIGVGTNDATPFTYPTNPFLIATDDDITTGPGFAFGRILYFNNTRSDATLGDRVGISSGCNHRPITTELVLTSATEADLSVAKTNGTSEVFSGSTTTYTITVSHNGGDDIEGAIVTDAPNAQLSCDPNDLVSIAGDGVPPGTFTIGNLTGSGIALGTLSTGQSTTLTYSCQVN</sequence>
<dbReference type="Proteomes" id="UP000602442">
    <property type="component" value="Unassembled WGS sequence"/>
</dbReference>
<reference evidence="3 4" key="1">
    <citation type="submission" date="2020-11" db="EMBL/GenBank/DDBJ databases">
        <title>Erythrobacter sediminis sp. nov., a marine bacterium from a tidal flat of Garorim Bay.</title>
        <authorList>
            <person name="Kim D."/>
            <person name="Yoo Y."/>
            <person name="Kim J.-J."/>
        </authorList>
    </citation>
    <scope>NUCLEOTIDE SEQUENCE [LARGE SCALE GENOMIC DNA]</scope>
    <source>
        <strain evidence="3 4">JGD-13</strain>
    </source>
</reference>
<comment type="caution">
    <text evidence="3">The sequence shown here is derived from an EMBL/GenBank/DDBJ whole genome shotgun (WGS) entry which is preliminary data.</text>
</comment>
<dbReference type="InterPro" id="IPR047589">
    <property type="entry name" value="DUF11_rpt"/>
</dbReference>
<proteinExistence type="predicted"/>
<organism evidence="3 4">
    <name type="scientific">Aurantiacibacter sediminis</name>
    <dbReference type="NCBI Taxonomy" id="2793064"/>
    <lineage>
        <taxon>Bacteria</taxon>
        <taxon>Pseudomonadati</taxon>
        <taxon>Pseudomonadota</taxon>
        <taxon>Alphaproteobacteria</taxon>
        <taxon>Sphingomonadales</taxon>
        <taxon>Erythrobacteraceae</taxon>
        <taxon>Aurantiacibacter</taxon>
    </lineage>
</organism>
<accession>A0ABS0N1W2</accession>
<keyword evidence="1" id="KW-0732">Signal</keyword>
<evidence type="ECO:0000256" key="1">
    <source>
        <dbReference type="SAM" id="SignalP"/>
    </source>
</evidence>
<gene>
    <name evidence="3" type="ORF">I5L03_05075</name>
</gene>
<protein>
    <submittedName>
        <fullName evidence="3">DUF11 domain-containing protein</fullName>
    </submittedName>
</protein>
<dbReference type="NCBIfam" id="TIGR01451">
    <property type="entry name" value="B_ant_repeat"/>
    <property type="match status" value="1"/>
</dbReference>
<feature type="signal peptide" evidence="1">
    <location>
        <begin position="1"/>
        <end position="40"/>
    </location>
</feature>
<dbReference type="InterPro" id="IPR001434">
    <property type="entry name" value="OmcB-like_DUF11"/>
</dbReference>
<dbReference type="RefSeq" id="WP_197920587.1">
    <property type="nucleotide sequence ID" value="NZ_CAWPTA010000006.1"/>
</dbReference>
<dbReference type="Pfam" id="PF01345">
    <property type="entry name" value="DUF11"/>
    <property type="match status" value="1"/>
</dbReference>
<evidence type="ECO:0000313" key="4">
    <source>
        <dbReference type="Proteomes" id="UP000602442"/>
    </source>
</evidence>
<name>A0ABS0N1W2_9SPHN</name>
<feature type="domain" description="DUF11" evidence="2">
    <location>
        <begin position="297"/>
        <end position="391"/>
    </location>
</feature>